<evidence type="ECO:0000256" key="3">
    <source>
        <dbReference type="ARBA" id="ARBA00022448"/>
    </source>
</evidence>
<evidence type="ECO:0000259" key="7">
    <source>
        <dbReference type="PROSITE" id="PS50983"/>
    </source>
</evidence>
<evidence type="ECO:0000256" key="6">
    <source>
        <dbReference type="SAM" id="SignalP"/>
    </source>
</evidence>
<dbReference type="Proteomes" id="UP000245202">
    <property type="component" value="Unassembled WGS sequence"/>
</dbReference>
<dbReference type="AlphaFoldDB" id="A0A2R5EZC1"/>
<dbReference type="PROSITE" id="PS50983">
    <property type="entry name" value="FE_B12_PBP"/>
    <property type="match status" value="1"/>
</dbReference>
<dbReference type="InterPro" id="IPR051313">
    <property type="entry name" value="Bact_iron-sidero_bind"/>
</dbReference>
<gene>
    <name evidence="8" type="ORF">PAT3040_06284</name>
</gene>
<feature type="chain" id="PRO_5039013997" description="Fe/B12 periplasmic-binding domain-containing protein" evidence="6">
    <location>
        <begin position="20"/>
        <end position="336"/>
    </location>
</feature>
<evidence type="ECO:0000313" key="9">
    <source>
        <dbReference type="Proteomes" id="UP000245202"/>
    </source>
</evidence>
<dbReference type="SUPFAM" id="SSF53807">
    <property type="entry name" value="Helical backbone' metal receptor"/>
    <property type="match status" value="1"/>
</dbReference>
<evidence type="ECO:0000313" key="8">
    <source>
        <dbReference type="EMBL" id="GBG11465.1"/>
    </source>
</evidence>
<dbReference type="PANTHER" id="PTHR30532:SF1">
    <property type="entry name" value="IRON(3+)-HYDROXAMATE-BINDING PROTEIN FHUD"/>
    <property type="match status" value="1"/>
</dbReference>
<feature type="signal peptide" evidence="6">
    <location>
        <begin position="1"/>
        <end position="19"/>
    </location>
</feature>
<sequence>MQKWGLLLAMSALIMILLAACGGENKATNEGGEGSTAPGSASPSPEVIEETPEPSPTVRTVTTLAGTVDIPANPERIVLTYDDDVDHFLALGLKPVAAPLYDRDDNINGYLPYLADQLEGMGTFPLSTDFEPIVAAEPDLLVAGYHHREVLTELQKIAPTVYFEWDVDWRKTHLEMGRLLNLEEKAKSNVDAFNAEMEITKTYVADAIGDEPVAFIKVRQNQLELYGGPGTGSSASFILYDLLGLTPVKDAATDTWGAQFSLESFTGLEAEHLFLLVQGNDENAALVDDLLSNELYKNVPAIQKGQVYKVNSYPWERGGPIVFTEGMKQIREMIKP</sequence>
<feature type="domain" description="Fe/B12 periplasmic-binding" evidence="7">
    <location>
        <begin position="76"/>
        <end position="336"/>
    </location>
</feature>
<comment type="similarity">
    <text evidence="2">Belongs to the bacterial solute-binding protein 8 family.</text>
</comment>
<evidence type="ECO:0000256" key="1">
    <source>
        <dbReference type="ARBA" id="ARBA00004196"/>
    </source>
</evidence>
<keyword evidence="9" id="KW-1185">Reference proteome</keyword>
<organism evidence="8 9">
    <name type="scientific">Paenibacillus agaridevorans</name>
    <dbReference type="NCBI Taxonomy" id="171404"/>
    <lineage>
        <taxon>Bacteria</taxon>
        <taxon>Bacillati</taxon>
        <taxon>Bacillota</taxon>
        <taxon>Bacilli</taxon>
        <taxon>Bacillales</taxon>
        <taxon>Paenibacillaceae</taxon>
        <taxon>Paenibacillus</taxon>
    </lineage>
</organism>
<evidence type="ECO:0000256" key="2">
    <source>
        <dbReference type="ARBA" id="ARBA00008814"/>
    </source>
</evidence>
<dbReference type="Gene3D" id="3.40.50.1980">
    <property type="entry name" value="Nitrogenase molybdenum iron protein domain"/>
    <property type="match status" value="2"/>
</dbReference>
<reference evidence="8 9" key="1">
    <citation type="submission" date="2017-08" db="EMBL/GenBank/DDBJ databases">
        <title>Substantial Increase in Enzyme Production by Combined Drug-Resistance Mutations in Paenibacillus agaridevorans.</title>
        <authorList>
            <person name="Tanaka Y."/>
            <person name="Funane K."/>
            <person name="Hosaka T."/>
            <person name="Shiwa Y."/>
            <person name="Fujita N."/>
            <person name="Miyazaki T."/>
            <person name="Yoshikawa H."/>
            <person name="Murakami K."/>
            <person name="Kasahara K."/>
            <person name="Inaoka T."/>
            <person name="Hiraga Y."/>
            <person name="Ochi K."/>
        </authorList>
    </citation>
    <scope>NUCLEOTIDE SEQUENCE [LARGE SCALE GENOMIC DNA]</scope>
    <source>
        <strain evidence="8 9">T-3040</strain>
    </source>
</reference>
<dbReference type="PANTHER" id="PTHR30532">
    <property type="entry name" value="IRON III DICITRATE-BINDING PERIPLASMIC PROTEIN"/>
    <property type="match status" value="1"/>
</dbReference>
<keyword evidence="3" id="KW-0813">Transport</keyword>
<comment type="subcellular location">
    <subcellularLocation>
        <location evidence="1">Cell envelope</location>
    </subcellularLocation>
</comment>
<evidence type="ECO:0000256" key="4">
    <source>
        <dbReference type="ARBA" id="ARBA00022729"/>
    </source>
</evidence>
<evidence type="ECO:0000256" key="5">
    <source>
        <dbReference type="SAM" id="MobiDB-lite"/>
    </source>
</evidence>
<comment type="caution">
    <text evidence="8">The sequence shown here is derived from an EMBL/GenBank/DDBJ whole genome shotgun (WGS) entry which is preliminary data.</text>
</comment>
<feature type="region of interest" description="Disordered" evidence="5">
    <location>
        <begin position="27"/>
        <end position="57"/>
    </location>
</feature>
<keyword evidence="4 6" id="KW-0732">Signal</keyword>
<dbReference type="Pfam" id="PF01497">
    <property type="entry name" value="Peripla_BP_2"/>
    <property type="match status" value="1"/>
</dbReference>
<dbReference type="RefSeq" id="WP_258235254.1">
    <property type="nucleotide sequence ID" value="NZ_BDQX01000400.1"/>
</dbReference>
<feature type="compositionally biased region" description="Low complexity" evidence="5">
    <location>
        <begin position="35"/>
        <end position="46"/>
    </location>
</feature>
<dbReference type="GO" id="GO:1901678">
    <property type="term" value="P:iron coordination entity transport"/>
    <property type="evidence" value="ECO:0007669"/>
    <property type="project" value="UniProtKB-ARBA"/>
</dbReference>
<accession>A0A2R5EZC1</accession>
<dbReference type="EMBL" id="BDQX01000400">
    <property type="protein sequence ID" value="GBG11465.1"/>
    <property type="molecule type" value="Genomic_DNA"/>
</dbReference>
<name>A0A2R5EZC1_9BACL</name>
<dbReference type="GO" id="GO:0030288">
    <property type="term" value="C:outer membrane-bounded periplasmic space"/>
    <property type="evidence" value="ECO:0007669"/>
    <property type="project" value="TreeGrafter"/>
</dbReference>
<proteinExistence type="inferred from homology"/>
<dbReference type="PROSITE" id="PS51257">
    <property type="entry name" value="PROKAR_LIPOPROTEIN"/>
    <property type="match status" value="1"/>
</dbReference>
<dbReference type="InterPro" id="IPR002491">
    <property type="entry name" value="ABC_transptr_periplasmic_BD"/>
</dbReference>
<protein>
    <recommendedName>
        <fullName evidence="7">Fe/B12 periplasmic-binding domain-containing protein</fullName>
    </recommendedName>
</protein>